<dbReference type="InterPro" id="IPR003599">
    <property type="entry name" value="Ig_sub"/>
</dbReference>
<dbReference type="InterPro" id="IPR013783">
    <property type="entry name" value="Ig-like_fold"/>
</dbReference>
<evidence type="ECO:0000259" key="2">
    <source>
        <dbReference type="PROSITE" id="PS50835"/>
    </source>
</evidence>
<sequence length="194" mass="20585">MPPYKPHQGEFDTPEPSQDGGAGVRILRTGSGAVSSSVLTQPPSVSVTLGRTATITCSGGNIAAFGANCGSYAAWYQQKPGRAPVLVIYQNDKRPSGIPDRFSGSKSGSTATLTIAKAQAEDEADYYCQDANYYTKTSIPMGQSWPAPSFGRRIPRPPQRNSPETVQCWFVGRGSCVCLRIAEAASGDLVQSAF</sequence>
<reference evidence="3" key="1">
    <citation type="submission" date="2025-08" db="UniProtKB">
        <authorList>
            <consortium name="Ensembl"/>
        </authorList>
    </citation>
    <scope>IDENTIFICATION</scope>
    <source>
        <strain evidence="3">Glennie</strain>
    </source>
</reference>
<protein>
    <recommendedName>
        <fullName evidence="2">Ig-like domain-containing protein</fullName>
    </recommendedName>
</protein>
<dbReference type="InterPro" id="IPR013106">
    <property type="entry name" value="Ig_V-set"/>
</dbReference>
<proteinExistence type="predicted"/>
<dbReference type="Pfam" id="PF07686">
    <property type="entry name" value="V-set"/>
    <property type="match status" value="1"/>
</dbReference>
<dbReference type="InterPro" id="IPR036179">
    <property type="entry name" value="Ig-like_dom_sf"/>
</dbReference>
<dbReference type="FunFam" id="2.60.40.10:FF:001713">
    <property type="entry name" value="Immunoglobulin lambda variable 3-19"/>
    <property type="match status" value="1"/>
</dbReference>
<dbReference type="PANTHER" id="PTHR23267">
    <property type="entry name" value="IMMUNOGLOBULIN LIGHT CHAIN"/>
    <property type="match status" value="1"/>
</dbReference>
<evidence type="ECO:0000256" key="1">
    <source>
        <dbReference type="SAM" id="MobiDB-lite"/>
    </source>
</evidence>
<accession>A0A6I8NMT4</accession>
<reference evidence="3" key="2">
    <citation type="submission" date="2025-09" db="UniProtKB">
        <authorList>
            <consortium name="Ensembl"/>
        </authorList>
    </citation>
    <scope>IDENTIFICATION</scope>
    <source>
        <strain evidence="3">Glennie</strain>
    </source>
</reference>
<dbReference type="Ensembl" id="ENSOANT00000052062.1">
    <property type="protein sequence ID" value="ENSOANP00000042484.1"/>
    <property type="gene ID" value="ENSOANG00000044573.1"/>
</dbReference>
<dbReference type="AlphaFoldDB" id="A0A6I8NMT4"/>
<dbReference type="InterPro" id="IPR007110">
    <property type="entry name" value="Ig-like_dom"/>
</dbReference>
<feature type="domain" description="Ig-like" evidence="2">
    <location>
        <begin position="36"/>
        <end position="140"/>
    </location>
</feature>
<dbReference type="SUPFAM" id="SSF48726">
    <property type="entry name" value="Immunoglobulin"/>
    <property type="match status" value="1"/>
</dbReference>
<dbReference type="InterPro" id="IPR050150">
    <property type="entry name" value="IgV_Light_Chain"/>
</dbReference>
<evidence type="ECO:0000313" key="4">
    <source>
        <dbReference type="Proteomes" id="UP000002279"/>
    </source>
</evidence>
<dbReference type="SMART" id="SM00409">
    <property type="entry name" value="IG"/>
    <property type="match status" value="1"/>
</dbReference>
<name>A0A6I8NMT4_ORNAN</name>
<dbReference type="GeneTree" id="ENSGT00940000153120"/>
<dbReference type="Gene3D" id="2.60.40.10">
    <property type="entry name" value="Immunoglobulins"/>
    <property type="match status" value="1"/>
</dbReference>
<dbReference type="Proteomes" id="UP000002279">
    <property type="component" value="Unplaced"/>
</dbReference>
<dbReference type="Bgee" id="ENSOANG00000044573">
    <property type="expression patterns" value="Expressed in liver and 6 other cell types or tissues"/>
</dbReference>
<feature type="region of interest" description="Disordered" evidence="1">
    <location>
        <begin position="1"/>
        <end position="23"/>
    </location>
</feature>
<evidence type="ECO:0000313" key="3">
    <source>
        <dbReference type="Ensembl" id="ENSOANP00000042484.1"/>
    </source>
</evidence>
<dbReference type="PROSITE" id="PS50835">
    <property type="entry name" value="IG_LIKE"/>
    <property type="match status" value="1"/>
</dbReference>
<keyword evidence="4" id="KW-1185">Reference proteome</keyword>
<organism evidence="3 4">
    <name type="scientific">Ornithorhynchus anatinus</name>
    <name type="common">Duckbill platypus</name>
    <dbReference type="NCBI Taxonomy" id="9258"/>
    <lineage>
        <taxon>Eukaryota</taxon>
        <taxon>Metazoa</taxon>
        <taxon>Chordata</taxon>
        <taxon>Craniata</taxon>
        <taxon>Vertebrata</taxon>
        <taxon>Euteleostomi</taxon>
        <taxon>Mammalia</taxon>
        <taxon>Monotremata</taxon>
        <taxon>Ornithorhynchidae</taxon>
        <taxon>Ornithorhynchus</taxon>
    </lineage>
</organism>
<dbReference type="SMART" id="SM00406">
    <property type="entry name" value="IGv"/>
    <property type="match status" value="1"/>
</dbReference>